<evidence type="ECO:0000313" key="1">
    <source>
        <dbReference type="EMBL" id="AJC72619.1"/>
    </source>
</evidence>
<dbReference type="STRING" id="1432656.X802_00750"/>
<evidence type="ECO:0000313" key="2">
    <source>
        <dbReference type="Proteomes" id="UP000062043"/>
    </source>
</evidence>
<dbReference type="Proteomes" id="UP000062043">
    <property type="component" value="Chromosome"/>
</dbReference>
<proteinExistence type="predicted"/>
<protein>
    <submittedName>
        <fullName evidence="1">Uncharacterized protein</fullName>
    </submittedName>
</protein>
<name>A0A0X1KMZ0_9EURY</name>
<reference evidence="1 2" key="1">
    <citation type="submission" date="2014-01" db="EMBL/GenBank/DDBJ databases">
        <title>Genome sequencing of Thermococcus guaymasensis.</title>
        <authorList>
            <person name="Zhang X."/>
            <person name="Alvare G."/>
            <person name="Fristensky B."/>
            <person name="Chen L."/>
            <person name="Suen T."/>
            <person name="Chen Q."/>
            <person name="Ma K."/>
        </authorList>
    </citation>
    <scope>NUCLEOTIDE SEQUENCE [LARGE SCALE GENOMIC DNA]</scope>
    <source>
        <strain evidence="1 2">DSM 11113</strain>
    </source>
</reference>
<gene>
    <name evidence="1" type="ORF">X802_00750</name>
</gene>
<dbReference type="PATRIC" id="fig|1432656.3.peg.148"/>
<dbReference type="KEGG" id="tgy:X802_00750"/>
<dbReference type="AlphaFoldDB" id="A0A0X1KMZ0"/>
<keyword evidence="2" id="KW-1185">Reference proteome</keyword>
<sequence>MEPTPRDSGFHIVELLGERFKIFCWKNEKFTE</sequence>
<dbReference type="EMBL" id="CP007140">
    <property type="protein sequence ID" value="AJC72619.1"/>
    <property type="molecule type" value="Genomic_DNA"/>
</dbReference>
<organism evidence="1 2">
    <name type="scientific">Thermococcus guaymasensis DSM 11113</name>
    <dbReference type="NCBI Taxonomy" id="1432656"/>
    <lineage>
        <taxon>Archaea</taxon>
        <taxon>Methanobacteriati</taxon>
        <taxon>Methanobacteriota</taxon>
        <taxon>Thermococci</taxon>
        <taxon>Thermococcales</taxon>
        <taxon>Thermococcaceae</taxon>
        <taxon>Thermococcus</taxon>
    </lineage>
</organism>
<accession>A0A0X1KMZ0</accession>